<accession>H5TGW8</accession>
<evidence type="ECO:0000313" key="1">
    <source>
        <dbReference type="EMBL" id="GAB32726.1"/>
    </source>
</evidence>
<dbReference type="Proteomes" id="UP000005038">
    <property type="component" value="Unassembled WGS sequence"/>
</dbReference>
<gene>
    <name evidence="1" type="ORF">GOOTI_025_00060</name>
</gene>
<protein>
    <submittedName>
        <fullName evidence="1">Uncharacterized protein</fullName>
    </submittedName>
</protein>
<evidence type="ECO:0000313" key="2">
    <source>
        <dbReference type="Proteomes" id="UP000005038"/>
    </source>
</evidence>
<dbReference type="STRING" id="1108044.GOOTI_025_00060"/>
<comment type="caution">
    <text evidence="1">The sequence shown here is derived from an EMBL/GenBank/DDBJ whole genome shotgun (WGS) entry which is preliminary data.</text>
</comment>
<name>H5TGW8_GORO1</name>
<keyword evidence="2" id="KW-1185">Reference proteome</keyword>
<reference evidence="1" key="1">
    <citation type="submission" date="2012-02" db="EMBL/GenBank/DDBJ databases">
        <title>Whole genome shotgun sequence of Gordonia otitidis NBRC 100426.</title>
        <authorList>
            <person name="Yoshida I."/>
            <person name="Hosoyama A."/>
            <person name="Tsuchikane K."/>
            <person name="Katsumata H."/>
            <person name="Yamazaki S."/>
            <person name="Fujita N."/>
        </authorList>
    </citation>
    <scope>NUCLEOTIDE SEQUENCE [LARGE SCALE GENOMIC DNA]</scope>
    <source>
        <strain evidence="1">NBRC 100426</strain>
    </source>
</reference>
<dbReference type="AlphaFoldDB" id="H5TGW8"/>
<organism evidence="1 2">
    <name type="scientific">Gordonia otitidis (strain DSM 44809 / CCUG 52243 / JCM 12355 / NBRC 100426 / IFM 10032)</name>
    <dbReference type="NCBI Taxonomy" id="1108044"/>
    <lineage>
        <taxon>Bacteria</taxon>
        <taxon>Bacillati</taxon>
        <taxon>Actinomycetota</taxon>
        <taxon>Actinomycetes</taxon>
        <taxon>Mycobacteriales</taxon>
        <taxon>Gordoniaceae</taxon>
        <taxon>Gordonia</taxon>
    </lineage>
</organism>
<proteinExistence type="predicted"/>
<dbReference type="EMBL" id="BAFB01000025">
    <property type="protein sequence ID" value="GAB32726.1"/>
    <property type="molecule type" value="Genomic_DNA"/>
</dbReference>
<sequence length="63" mass="6694">MPAQALSTDTIVSASQSETAPVRISIHQFGTEQYLVLTQAGQLISLPVNDAQRLVANISKAVN</sequence>